<dbReference type="InParanoid" id="A0A3N0VM55"/>
<dbReference type="AlphaFoldDB" id="A0A3N0VM55"/>
<dbReference type="Pfam" id="PF09600">
    <property type="entry name" value="Cyd_oper_YbgE"/>
    <property type="match status" value="1"/>
</dbReference>
<evidence type="ECO:0000256" key="1">
    <source>
        <dbReference type="SAM" id="Phobius"/>
    </source>
</evidence>
<sequence>MAWLPLGLGLGLMLALTAYPRLLVGADGKADHLAATLACWAMAAGLTRGVGYVPANAWARRLLSGPASLLALLLAIAQLRLGLDRLLG</sequence>
<proteinExistence type="predicted"/>
<keyword evidence="1" id="KW-0472">Membrane</keyword>
<keyword evidence="1" id="KW-1133">Transmembrane helix</keyword>
<dbReference type="EMBL" id="RJVO01000001">
    <property type="protein sequence ID" value="ROH93849.1"/>
    <property type="molecule type" value="Genomic_DNA"/>
</dbReference>
<reference evidence="2 3" key="1">
    <citation type="submission" date="2018-10" db="EMBL/GenBank/DDBJ databases">
        <authorList>
            <person name="Chen W.-M."/>
        </authorList>
    </citation>
    <scope>NUCLEOTIDE SEQUENCE [LARGE SCALE GENOMIC DNA]</scope>
    <source>
        <strain evidence="2 3">THS-13</strain>
    </source>
</reference>
<accession>A0A3N0VM55</accession>
<keyword evidence="3" id="KW-1185">Reference proteome</keyword>
<protein>
    <recommendedName>
        <fullName evidence="4">Cyd operon protein YbgE</fullName>
    </recommendedName>
</protein>
<comment type="caution">
    <text evidence="2">The sequence shown here is derived from an EMBL/GenBank/DDBJ whole genome shotgun (WGS) entry which is preliminary data.</text>
</comment>
<gene>
    <name evidence="2" type="ORF">ED208_04230</name>
</gene>
<feature type="transmembrane region" description="Helical" evidence="1">
    <location>
        <begin position="35"/>
        <end position="55"/>
    </location>
</feature>
<feature type="transmembrane region" description="Helical" evidence="1">
    <location>
        <begin position="62"/>
        <end position="83"/>
    </location>
</feature>
<evidence type="ECO:0000313" key="2">
    <source>
        <dbReference type="EMBL" id="ROH93849.1"/>
    </source>
</evidence>
<dbReference type="InterPro" id="IPR011846">
    <property type="entry name" value="Cyd_oper_YbgE"/>
</dbReference>
<dbReference type="Proteomes" id="UP000282106">
    <property type="component" value="Unassembled WGS sequence"/>
</dbReference>
<keyword evidence="1" id="KW-0812">Transmembrane</keyword>
<name>A0A3N0VM55_9GAMM</name>
<organism evidence="2 3">
    <name type="scientific">Stagnimonas aquatica</name>
    <dbReference type="NCBI Taxonomy" id="2689987"/>
    <lineage>
        <taxon>Bacteria</taxon>
        <taxon>Pseudomonadati</taxon>
        <taxon>Pseudomonadota</taxon>
        <taxon>Gammaproteobacteria</taxon>
        <taxon>Nevskiales</taxon>
        <taxon>Nevskiaceae</taxon>
        <taxon>Stagnimonas</taxon>
    </lineage>
</organism>
<evidence type="ECO:0008006" key="4">
    <source>
        <dbReference type="Google" id="ProtNLM"/>
    </source>
</evidence>
<evidence type="ECO:0000313" key="3">
    <source>
        <dbReference type="Proteomes" id="UP000282106"/>
    </source>
</evidence>